<evidence type="ECO:0000259" key="8">
    <source>
        <dbReference type="PROSITE" id="PS50850"/>
    </source>
</evidence>
<keyword evidence="5 7" id="KW-1133">Transmembrane helix</keyword>
<reference evidence="9 10" key="1">
    <citation type="submission" date="2018-10" db="EMBL/GenBank/DDBJ databases">
        <title>Genomic Encyclopedia of Archaeal and Bacterial Type Strains, Phase II (KMG-II): from individual species to whole genera.</title>
        <authorList>
            <person name="Goeker M."/>
        </authorList>
    </citation>
    <scope>NUCLEOTIDE SEQUENCE [LARGE SCALE GENOMIC DNA]</scope>
    <source>
        <strain evidence="9 10">DSM 18602</strain>
    </source>
</reference>
<dbReference type="CDD" id="cd17329">
    <property type="entry name" value="MFS_MdtH_MDR_like"/>
    <property type="match status" value="1"/>
</dbReference>
<evidence type="ECO:0000256" key="1">
    <source>
        <dbReference type="ARBA" id="ARBA00004651"/>
    </source>
</evidence>
<dbReference type="Gene3D" id="1.20.1250.20">
    <property type="entry name" value="MFS general substrate transporter like domains"/>
    <property type="match status" value="1"/>
</dbReference>
<dbReference type="SUPFAM" id="SSF103473">
    <property type="entry name" value="MFS general substrate transporter"/>
    <property type="match status" value="1"/>
</dbReference>
<proteinExistence type="predicted"/>
<dbReference type="InterPro" id="IPR011701">
    <property type="entry name" value="MFS"/>
</dbReference>
<feature type="transmembrane region" description="Helical" evidence="7">
    <location>
        <begin position="169"/>
        <end position="189"/>
    </location>
</feature>
<organism evidence="9 10">
    <name type="scientific">Mucilaginibacter gracilis</name>
    <dbReference type="NCBI Taxonomy" id="423350"/>
    <lineage>
        <taxon>Bacteria</taxon>
        <taxon>Pseudomonadati</taxon>
        <taxon>Bacteroidota</taxon>
        <taxon>Sphingobacteriia</taxon>
        <taxon>Sphingobacteriales</taxon>
        <taxon>Sphingobacteriaceae</taxon>
        <taxon>Mucilaginibacter</taxon>
    </lineage>
</organism>
<name>A0A495J2X7_9SPHI</name>
<sequence length="409" mass="45309">MILQLYKNAYTGLSRNSWYLCLVMFINRSGTMVIPFVTIYCTQQLHFTITQAGSIVGIFGLGAITGAFIGGKITDKWGFYDLQIFALFTGGLFFILLGFQTTFINMAAGTFLLSICNESFRPANSTAVAHYSNDSNKTRSYSLNRLAVNLGWAFGSAIGGFLASFNFHLLFWVDGCTNIMAAVILLILIPRVKTARPVKPSGESAKALSAYSDKVYLFFLLIVVLFATCFFQLFTMQPVFYKVYWHINVRVIGFLMSLNGIIIAFTEMVIIHRLEGRRHPLQYIPIGILLVGSGFVMLNILPASTWSALVVVILITYGEIMAMPFMNSFWIARTTPYNRGQYAALYTIAWSVAQSLGPFIGSRLISTYGFAVCWWLLAGVCLVATLGVVGLYKAKYSSVNVSGVMTDSL</sequence>
<dbReference type="RefSeq" id="WP_121198571.1">
    <property type="nucleotide sequence ID" value="NZ_RBKU01000001.1"/>
</dbReference>
<dbReference type="InterPro" id="IPR050171">
    <property type="entry name" value="MFS_Transporters"/>
</dbReference>
<dbReference type="InterPro" id="IPR020846">
    <property type="entry name" value="MFS_dom"/>
</dbReference>
<feature type="transmembrane region" description="Helical" evidence="7">
    <location>
        <begin position="342"/>
        <end position="361"/>
    </location>
</feature>
<evidence type="ECO:0000313" key="9">
    <source>
        <dbReference type="EMBL" id="RKR83031.1"/>
    </source>
</evidence>
<evidence type="ECO:0000256" key="4">
    <source>
        <dbReference type="ARBA" id="ARBA00022692"/>
    </source>
</evidence>
<feature type="transmembrane region" description="Helical" evidence="7">
    <location>
        <begin position="215"/>
        <end position="235"/>
    </location>
</feature>
<comment type="caution">
    <text evidence="9">The sequence shown here is derived from an EMBL/GenBank/DDBJ whole genome shotgun (WGS) entry which is preliminary data.</text>
</comment>
<feature type="transmembrane region" description="Helical" evidence="7">
    <location>
        <begin position="247"/>
        <end position="271"/>
    </location>
</feature>
<evidence type="ECO:0000256" key="5">
    <source>
        <dbReference type="ARBA" id="ARBA00022989"/>
    </source>
</evidence>
<protein>
    <submittedName>
        <fullName evidence="9">Putative MFS family arabinose efflux permease</fullName>
    </submittedName>
</protein>
<dbReference type="PANTHER" id="PTHR23517">
    <property type="entry name" value="RESISTANCE PROTEIN MDTM, PUTATIVE-RELATED-RELATED"/>
    <property type="match status" value="1"/>
</dbReference>
<evidence type="ECO:0000256" key="7">
    <source>
        <dbReference type="SAM" id="Phobius"/>
    </source>
</evidence>
<keyword evidence="3" id="KW-1003">Cell membrane</keyword>
<evidence type="ECO:0000256" key="6">
    <source>
        <dbReference type="ARBA" id="ARBA00023136"/>
    </source>
</evidence>
<feature type="transmembrane region" description="Helical" evidence="7">
    <location>
        <begin position="307"/>
        <end position="330"/>
    </location>
</feature>
<dbReference type="EMBL" id="RBKU01000001">
    <property type="protein sequence ID" value="RKR83031.1"/>
    <property type="molecule type" value="Genomic_DNA"/>
</dbReference>
<keyword evidence="10" id="KW-1185">Reference proteome</keyword>
<dbReference type="GO" id="GO:0005886">
    <property type="term" value="C:plasma membrane"/>
    <property type="evidence" value="ECO:0007669"/>
    <property type="project" value="UniProtKB-SubCell"/>
</dbReference>
<feature type="transmembrane region" description="Helical" evidence="7">
    <location>
        <begin position="367"/>
        <end position="392"/>
    </location>
</feature>
<feature type="transmembrane region" description="Helical" evidence="7">
    <location>
        <begin position="283"/>
        <end position="301"/>
    </location>
</feature>
<dbReference type="Pfam" id="PF07690">
    <property type="entry name" value="MFS_1"/>
    <property type="match status" value="1"/>
</dbReference>
<keyword evidence="6 7" id="KW-0472">Membrane</keyword>
<dbReference type="AlphaFoldDB" id="A0A495J2X7"/>
<dbReference type="OrthoDB" id="5379144at2"/>
<comment type="subcellular location">
    <subcellularLocation>
        <location evidence="1">Cell membrane</location>
        <topology evidence="1">Multi-pass membrane protein</topology>
    </subcellularLocation>
</comment>
<feature type="transmembrane region" description="Helical" evidence="7">
    <location>
        <begin position="77"/>
        <end position="99"/>
    </location>
</feature>
<evidence type="ECO:0000256" key="3">
    <source>
        <dbReference type="ARBA" id="ARBA00022475"/>
    </source>
</evidence>
<evidence type="ECO:0000256" key="2">
    <source>
        <dbReference type="ARBA" id="ARBA00022448"/>
    </source>
</evidence>
<accession>A0A495J2X7</accession>
<evidence type="ECO:0000313" key="10">
    <source>
        <dbReference type="Proteomes" id="UP000268007"/>
    </source>
</evidence>
<dbReference type="PANTHER" id="PTHR23517:SF2">
    <property type="entry name" value="MULTIDRUG RESISTANCE PROTEIN MDTH"/>
    <property type="match status" value="1"/>
</dbReference>
<dbReference type="PROSITE" id="PS50850">
    <property type="entry name" value="MFS"/>
    <property type="match status" value="1"/>
</dbReference>
<feature type="domain" description="Major facilitator superfamily (MFS) profile" evidence="8">
    <location>
        <begin position="16"/>
        <end position="396"/>
    </location>
</feature>
<keyword evidence="2" id="KW-0813">Transport</keyword>
<dbReference type="Proteomes" id="UP000268007">
    <property type="component" value="Unassembled WGS sequence"/>
</dbReference>
<dbReference type="InterPro" id="IPR036259">
    <property type="entry name" value="MFS_trans_sf"/>
</dbReference>
<feature type="transmembrane region" description="Helical" evidence="7">
    <location>
        <begin position="17"/>
        <end position="40"/>
    </location>
</feature>
<keyword evidence="4 7" id="KW-0812">Transmembrane</keyword>
<gene>
    <name evidence="9" type="ORF">BDD43_3231</name>
</gene>
<dbReference type="GO" id="GO:0022857">
    <property type="term" value="F:transmembrane transporter activity"/>
    <property type="evidence" value="ECO:0007669"/>
    <property type="project" value="InterPro"/>
</dbReference>
<feature type="transmembrane region" description="Helical" evidence="7">
    <location>
        <begin position="52"/>
        <end position="71"/>
    </location>
</feature>